<name>A0A4Q0VDS4_CLOTA</name>
<dbReference type="PIRSF" id="PIRSF037497">
    <property type="entry name" value="MreD_Clostridium/Treponema_prd"/>
    <property type="match status" value="1"/>
</dbReference>
<evidence type="ECO:0000256" key="3">
    <source>
        <dbReference type="ARBA" id="ARBA00022475"/>
    </source>
</evidence>
<dbReference type="GO" id="GO:0005886">
    <property type="term" value="C:plasma membrane"/>
    <property type="evidence" value="ECO:0007669"/>
    <property type="project" value="UniProtKB-SubCell"/>
</dbReference>
<dbReference type="AlphaFoldDB" id="A0A4Q0VDS4"/>
<evidence type="ECO:0000256" key="4">
    <source>
        <dbReference type="ARBA" id="ARBA00022692"/>
    </source>
</evidence>
<dbReference type="Proteomes" id="UP000290921">
    <property type="component" value="Unassembled WGS sequence"/>
</dbReference>
<comment type="subcellular location">
    <subcellularLocation>
        <location evidence="1">Cell membrane</location>
        <topology evidence="1">Multi-pass membrane protein</topology>
    </subcellularLocation>
</comment>
<feature type="transmembrane region" description="Helical" evidence="8">
    <location>
        <begin position="64"/>
        <end position="88"/>
    </location>
</feature>
<evidence type="ECO:0000313" key="10">
    <source>
        <dbReference type="EMBL" id="RXI50126.1"/>
    </source>
</evidence>
<dbReference type="GO" id="GO:0008360">
    <property type="term" value="P:regulation of cell shape"/>
    <property type="evidence" value="ECO:0007669"/>
    <property type="project" value="UniProtKB-KW"/>
</dbReference>
<keyword evidence="7 8" id="KW-0472">Membrane</keyword>
<protein>
    <submittedName>
        <fullName evidence="10">Rod shape-determining protein MreD</fullName>
    </submittedName>
</protein>
<gene>
    <name evidence="10" type="primary">mreD</name>
    <name evidence="10" type="ORF">DP130_03870</name>
    <name evidence="9" type="ORF">K234311028_20350</name>
</gene>
<evidence type="ECO:0000313" key="9">
    <source>
        <dbReference type="EMBL" id="BDR81789.1"/>
    </source>
</evidence>
<dbReference type="GeneID" id="24254204"/>
<reference evidence="10 11" key="1">
    <citation type="submission" date="2018-06" db="EMBL/GenBank/DDBJ databases">
        <title>Genome conservation of Clostridium tetani.</title>
        <authorList>
            <person name="Bruggemann H."/>
            <person name="Popoff M.R."/>
        </authorList>
    </citation>
    <scope>NUCLEOTIDE SEQUENCE [LARGE SCALE GENOMIC DNA]</scope>
    <source>
        <strain evidence="10 11">2017.061</strain>
    </source>
</reference>
<keyword evidence="3" id="KW-1003">Cell membrane</keyword>
<evidence type="ECO:0000256" key="6">
    <source>
        <dbReference type="ARBA" id="ARBA00022989"/>
    </source>
</evidence>
<sequence length="163" mass="18715">MKKVITLFCIVTILIILDNSFIPFFSIKGFYPSLTFIFIISYSIINGIWEGIWIGVFSGLLQDLYFINAMGINAFTNMICCILAAFIGKNIFKEKLLIPVLSEFLLSILKGLILFIIFYALKMKLNIKPVFASGIYNMIISIVAYRLTLKLCSLDYMQKDWKF</sequence>
<dbReference type="Proteomes" id="UP001321763">
    <property type="component" value="Chromosome"/>
</dbReference>
<keyword evidence="6 8" id="KW-1133">Transmembrane helix</keyword>
<dbReference type="Pfam" id="PF04093">
    <property type="entry name" value="MreD"/>
    <property type="match status" value="1"/>
</dbReference>
<evidence type="ECO:0000313" key="11">
    <source>
        <dbReference type="Proteomes" id="UP000290921"/>
    </source>
</evidence>
<dbReference type="EMBL" id="QMAP01000002">
    <property type="protein sequence ID" value="RXI50126.1"/>
    <property type="molecule type" value="Genomic_DNA"/>
</dbReference>
<evidence type="ECO:0000256" key="8">
    <source>
        <dbReference type="SAM" id="Phobius"/>
    </source>
</evidence>
<feature type="transmembrane region" description="Helical" evidence="8">
    <location>
        <begin position="130"/>
        <end position="148"/>
    </location>
</feature>
<dbReference type="OMA" id="MVLMKYQ"/>
<evidence type="ECO:0000256" key="7">
    <source>
        <dbReference type="ARBA" id="ARBA00023136"/>
    </source>
</evidence>
<evidence type="ECO:0000256" key="5">
    <source>
        <dbReference type="ARBA" id="ARBA00022960"/>
    </source>
</evidence>
<evidence type="ECO:0000313" key="12">
    <source>
        <dbReference type="Proteomes" id="UP001321763"/>
    </source>
</evidence>
<accession>A0A4Q0VDS4</accession>
<proteinExistence type="inferred from homology"/>
<evidence type="ECO:0000256" key="2">
    <source>
        <dbReference type="ARBA" id="ARBA00007776"/>
    </source>
</evidence>
<comment type="similarity">
    <text evidence="2">Belongs to the MreD family.</text>
</comment>
<keyword evidence="5" id="KW-0133">Cell shape</keyword>
<evidence type="ECO:0000256" key="1">
    <source>
        <dbReference type="ARBA" id="ARBA00004651"/>
    </source>
</evidence>
<dbReference type="InterPro" id="IPR007227">
    <property type="entry name" value="Cell_shape_determining_MreD"/>
</dbReference>
<keyword evidence="4 8" id="KW-0812">Transmembrane</keyword>
<dbReference type="EMBL" id="AP026818">
    <property type="protein sequence ID" value="BDR81789.1"/>
    <property type="molecule type" value="Genomic_DNA"/>
</dbReference>
<feature type="transmembrane region" description="Helical" evidence="8">
    <location>
        <begin position="100"/>
        <end position="121"/>
    </location>
</feature>
<feature type="transmembrane region" description="Helical" evidence="8">
    <location>
        <begin position="30"/>
        <end position="52"/>
    </location>
</feature>
<dbReference type="NCBIfam" id="TIGR03426">
    <property type="entry name" value="shape_MreD"/>
    <property type="match status" value="1"/>
</dbReference>
<dbReference type="RefSeq" id="WP_011100229.1">
    <property type="nucleotide sequence ID" value="NZ_AP026804.1"/>
</dbReference>
<dbReference type="InterPro" id="IPR017225">
    <property type="entry name" value="Cell_shape_determin_MreD_prd"/>
</dbReference>
<reference evidence="9 12" key="2">
    <citation type="submission" date="2022-09" db="EMBL/GenBank/DDBJ databases">
        <title>complete genome sequences of Clostridium tetani str. KHSU-234311-028 isolated from soil.</title>
        <authorList>
            <person name="Sekizuka T."/>
            <person name="Shitada C."/>
            <person name="Takahashi M."/>
            <person name="Kuroda M."/>
        </authorList>
    </citation>
    <scope>NUCLEOTIDE SEQUENCE [LARGE SCALE GENOMIC DNA]</scope>
    <source>
        <strain evidence="9 12">KHSU-234311-028</strain>
    </source>
</reference>
<organism evidence="10 11">
    <name type="scientific">Clostridium tetani</name>
    <dbReference type="NCBI Taxonomy" id="1513"/>
    <lineage>
        <taxon>Bacteria</taxon>
        <taxon>Bacillati</taxon>
        <taxon>Bacillota</taxon>
        <taxon>Clostridia</taxon>
        <taxon>Eubacteriales</taxon>
        <taxon>Clostridiaceae</taxon>
        <taxon>Clostridium</taxon>
    </lineage>
</organism>